<dbReference type="Pfam" id="PF14765">
    <property type="entry name" value="PS-DH"/>
    <property type="match status" value="1"/>
</dbReference>
<dbReference type="SUPFAM" id="SSF51735">
    <property type="entry name" value="NAD(P)-binding Rossmann-fold domains"/>
    <property type="match status" value="2"/>
</dbReference>
<feature type="active site" description="Proton acceptor; for dehydratase activity" evidence="2">
    <location>
        <position position="85"/>
    </location>
</feature>
<dbReference type="GO" id="GO:0016491">
    <property type="term" value="F:oxidoreductase activity"/>
    <property type="evidence" value="ECO:0007669"/>
    <property type="project" value="InterPro"/>
</dbReference>
<dbReference type="RefSeq" id="WP_211472676.1">
    <property type="nucleotide sequence ID" value="NZ_JAGSXH010000270.1"/>
</dbReference>
<reference evidence="4" key="1">
    <citation type="submission" date="2021-04" db="EMBL/GenBank/DDBJ databases">
        <title>Genome based classification of Actinospica acidithermotolerans sp. nov., an actinobacterium isolated from an Indonesian hot spring.</title>
        <authorList>
            <person name="Kusuma A.B."/>
            <person name="Putra K.E."/>
            <person name="Nafisah S."/>
            <person name="Loh J."/>
            <person name="Nouioui I."/>
            <person name="Goodfellow M."/>
        </authorList>
    </citation>
    <scope>NUCLEOTIDE SEQUENCE</scope>
    <source>
        <strain evidence="4">DSM 45618</strain>
    </source>
</reference>
<dbReference type="Gene3D" id="3.10.129.110">
    <property type="entry name" value="Polyketide synthase dehydratase"/>
    <property type="match status" value="1"/>
</dbReference>
<evidence type="ECO:0000313" key="5">
    <source>
        <dbReference type="Proteomes" id="UP000677913"/>
    </source>
</evidence>
<dbReference type="Gene3D" id="3.30.70.3290">
    <property type="match status" value="1"/>
</dbReference>
<dbReference type="PROSITE" id="PS01162">
    <property type="entry name" value="QOR_ZETA_CRYSTAL"/>
    <property type="match status" value="1"/>
</dbReference>
<protein>
    <submittedName>
        <fullName evidence="4">Polyketide synthase dehydratase domain-containing protein</fullName>
    </submittedName>
</protein>
<dbReference type="Gene3D" id="3.90.180.10">
    <property type="entry name" value="Medium-chain alcohol dehydrogenases, catalytic domain"/>
    <property type="match status" value="1"/>
</dbReference>
<dbReference type="Pfam" id="PF08240">
    <property type="entry name" value="ADH_N"/>
    <property type="match status" value="1"/>
</dbReference>
<proteinExistence type="predicted"/>
<keyword evidence="5" id="KW-1185">Reference proteome</keyword>
<dbReference type="Proteomes" id="UP000677913">
    <property type="component" value="Unassembled WGS sequence"/>
</dbReference>
<dbReference type="PANTHER" id="PTHR43775">
    <property type="entry name" value="FATTY ACID SYNTHASE"/>
    <property type="match status" value="1"/>
</dbReference>
<evidence type="ECO:0000259" key="3">
    <source>
        <dbReference type="PROSITE" id="PS52019"/>
    </source>
</evidence>
<dbReference type="GO" id="GO:0006633">
    <property type="term" value="P:fatty acid biosynthetic process"/>
    <property type="evidence" value="ECO:0007669"/>
    <property type="project" value="TreeGrafter"/>
</dbReference>
<dbReference type="InterPro" id="IPR013149">
    <property type="entry name" value="ADH-like_C"/>
</dbReference>
<dbReference type="Pfam" id="PF22953">
    <property type="entry name" value="SpnB_Rossmann"/>
    <property type="match status" value="1"/>
</dbReference>
<feature type="region of interest" description="N-terminal hotdog fold" evidence="2">
    <location>
        <begin position="53"/>
        <end position="180"/>
    </location>
</feature>
<dbReference type="InterPro" id="IPR049552">
    <property type="entry name" value="PKS_DH_N"/>
</dbReference>
<dbReference type="SUPFAM" id="SSF50129">
    <property type="entry name" value="GroES-like"/>
    <property type="match status" value="1"/>
</dbReference>
<evidence type="ECO:0000256" key="2">
    <source>
        <dbReference type="PROSITE-ProRule" id="PRU01363"/>
    </source>
</evidence>
<dbReference type="InterPro" id="IPR049900">
    <property type="entry name" value="PKS_mFAS_DH"/>
</dbReference>
<sequence length="732" mass="76629">MAGVEVDWPAFYAGTGARRVGLPTYAFQRERFWLAPGAAAGDPGAAGLSRLEHPLLAGAVQVGDRDEWLLTGRMSSESAPWVSDHVVLGTVIVPGTALVELALTAGTRVGSPVIEELVLETPLILTDNAARLIQVKVGEPGEDGNREVAIYSRPETHSEDGEHEVVRHAHGMLGADTATPAPVPFPVVWPPAGATPVTVDGLYPRLLGMGYEYGPAFQGLRAAWRDGDEVYAEVALPEQVNADGYGVHPALFDAVLHGGLLHKEFGSSADLPFSWSGVRIGHGRSTRVRVRISPAGDAAMRIDVADESGAPVVSVTSLATRPVDPAQLEAAQQRGKQDSLYQLDWVTVAEAGQRSSGSARLAVLGDVGEMAAGERFADLAALDRALAGGGAVPDAVLVAIGAQPGAHRAEAARETTEHTLALLREYLAGERLSDTRLIVVTRNAIAVDDESPDLALAPVWGLVRSAQSEHPGRFLLVDIDGGAAPDWASMLDLDETQLAVRAGAVLAPRLGRAPAPPAGGAWRLSAERKGSLEGLAIVRSDMDRPLRDGEVRVGIRAAGLNFRDVLIALGMYPGEAPLGSEAAGVVLEVGPGVTDLAPGDRVMGLVMDPFGSIGITDRPMIVPFPAEWSFAQAASVPLVYMTAYYGLSDLAGVKRGERLLVHAAAGGVGMAAVQLARHWGLEVFATASKPKWDAVRGLGVAAERIASSRDLGFREAFLAATGGEGVDVVLNA</sequence>
<evidence type="ECO:0000256" key="1">
    <source>
        <dbReference type="ARBA" id="ARBA00022679"/>
    </source>
</evidence>
<gene>
    <name evidence="4" type="ORF">KGA66_28640</name>
</gene>
<evidence type="ECO:0000313" key="4">
    <source>
        <dbReference type="EMBL" id="MBS2967035.1"/>
    </source>
</evidence>
<dbReference type="CDD" id="cd05195">
    <property type="entry name" value="enoyl_red"/>
    <property type="match status" value="1"/>
</dbReference>
<dbReference type="InterPro" id="IPR050091">
    <property type="entry name" value="PKS_NRPS_Biosynth_Enz"/>
</dbReference>
<dbReference type="InterPro" id="IPR011032">
    <property type="entry name" value="GroES-like_sf"/>
</dbReference>
<feature type="active site" description="Proton donor; for dehydratase activity" evidence="2">
    <location>
        <position position="253"/>
    </location>
</feature>
<keyword evidence="1" id="KW-0808">Transferase</keyword>
<comment type="caution">
    <text evidence="4">The sequence shown here is derived from an EMBL/GenBank/DDBJ whole genome shotgun (WGS) entry which is preliminary data.</text>
</comment>
<dbReference type="InterPro" id="IPR042104">
    <property type="entry name" value="PKS_dehydratase_sf"/>
</dbReference>
<feature type="region of interest" description="C-terminal hotdog fold" evidence="2">
    <location>
        <begin position="194"/>
        <end position="329"/>
    </location>
</feature>
<name>A0A8J7WW74_9ACTN</name>
<dbReference type="EMBL" id="JAGSXH010000270">
    <property type="protein sequence ID" value="MBS2967035.1"/>
    <property type="molecule type" value="Genomic_DNA"/>
</dbReference>
<feature type="domain" description="PKS/mFAS DH" evidence="3">
    <location>
        <begin position="53"/>
        <end position="329"/>
    </location>
</feature>
<organism evidence="4 5">
    <name type="scientific">Actinocrinis puniceicyclus</name>
    <dbReference type="NCBI Taxonomy" id="977794"/>
    <lineage>
        <taxon>Bacteria</taxon>
        <taxon>Bacillati</taxon>
        <taxon>Actinomycetota</taxon>
        <taxon>Actinomycetes</taxon>
        <taxon>Catenulisporales</taxon>
        <taxon>Actinospicaceae</taxon>
        <taxon>Actinocrinis</taxon>
    </lineage>
</organism>
<feature type="non-terminal residue" evidence="4">
    <location>
        <position position="732"/>
    </location>
</feature>
<dbReference type="GO" id="GO:0008270">
    <property type="term" value="F:zinc ion binding"/>
    <property type="evidence" value="ECO:0007669"/>
    <property type="project" value="InterPro"/>
</dbReference>
<dbReference type="Pfam" id="PF00107">
    <property type="entry name" value="ADH_zinc_N"/>
    <property type="match status" value="1"/>
</dbReference>
<dbReference type="InterPro" id="IPR036291">
    <property type="entry name" value="NAD(P)-bd_dom_sf"/>
</dbReference>
<dbReference type="InterPro" id="IPR020807">
    <property type="entry name" value="PKS_DH"/>
</dbReference>
<accession>A0A8J7WW74</accession>
<dbReference type="Gene3D" id="3.40.50.11460">
    <property type="match status" value="1"/>
</dbReference>
<dbReference type="InterPro" id="IPR013154">
    <property type="entry name" value="ADH-like_N"/>
</dbReference>
<dbReference type="AlphaFoldDB" id="A0A8J7WW74"/>
<dbReference type="PANTHER" id="PTHR43775:SF51">
    <property type="entry name" value="INACTIVE PHENOLPHTHIOCEROL SYNTHESIS POLYKETIDE SYNTHASE TYPE I PKS1-RELATED"/>
    <property type="match status" value="1"/>
</dbReference>
<dbReference type="SMART" id="SM00826">
    <property type="entry name" value="PKS_DH"/>
    <property type="match status" value="1"/>
</dbReference>
<dbReference type="InterPro" id="IPR055123">
    <property type="entry name" value="SpnB-like_Rossmann"/>
</dbReference>
<dbReference type="GO" id="GO:0004312">
    <property type="term" value="F:fatty acid synthase activity"/>
    <property type="evidence" value="ECO:0007669"/>
    <property type="project" value="TreeGrafter"/>
</dbReference>
<dbReference type="SMART" id="SM00829">
    <property type="entry name" value="PKS_ER"/>
    <property type="match status" value="1"/>
</dbReference>
<dbReference type="InterPro" id="IPR002364">
    <property type="entry name" value="Quin_OxRdtase/zeta-crystal_CS"/>
</dbReference>
<dbReference type="InterPro" id="IPR049551">
    <property type="entry name" value="PKS_DH_C"/>
</dbReference>
<dbReference type="Pfam" id="PF21089">
    <property type="entry name" value="PKS_DH_N"/>
    <property type="match status" value="1"/>
</dbReference>
<dbReference type="PROSITE" id="PS52019">
    <property type="entry name" value="PKS_MFAS_DH"/>
    <property type="match status" value="1"/>
</dbReference>
<dbReference type="InterPro" id="IPR020843">
    <property type="entry name" value="ER"/>
</dbReference>